<comment type="caution">
    <text evidence="3">The sequence shown here is derived from an EMBL/GenBank/DDBJ whole genome shotgun (WGS) entry which is preliminary data.</text>
</comment>
<reference evidence="3 4" key="1">
    <citation type="journal article" date="2014" name="PLoS Genet.">
        <title>Phylogenetically driven sequencing of extremely halophilic archaea reveals strategies for static and dynamic osmo-response.</title>
        <authorList>
            <person name="Becker E.A."/>
            <person name="Seitzer P.M."/>
            <person name="Tritt A."/>
            <person name="Larsen D."/>
            <person name="Krusor M."/>
            <person name="Yao A.I."/>
            <person name="Wu D."/>
            <person name="Madern D."/>
            <person name="Eisen J.A."/>
            <person name="Darling A.E."/>
            <person name="Facciotti M.T."/>
        </authorList>
    </citation>
    <scope>NUCLEOTIDE SEQUENCE [LARGE SCALE GENOMIC DNA]</scope>
    <source>
        <strain evidence="3 4">DSM 12281</strain>
    </source>
</reference>
<dbReference type="PATRIC" id="fig|1230458.4.peg.3473"/>
<dbReference type="EMBL" id="AOIL01000054">
    <property type="protein sequence ID" value="ELY87437.1"/>
    <property type="molecule type" value="Genomic_DNA"/>
</dbReference>
<keyword evidence="2" id="KW-0472">Membrane</keyword>
<sequence>MSNSPSPSPLSNDSLSPAGSESNQNSDPARSRFIHSLKGSTQFLSFWVAVALPFVHLPLLTQGLGNPRITLVFLALLGLNVLALYIGRDYNQS</sequence>
<evidence type="ECO:0000313" key="4">
    <source>
        <dbReference type="Proteomes" id="UP000011648"/>
    </source>
</evidence>
<dbReference type="AlphaFoldDB" id="L9ZPE5"/>
<keyword evidence="4" id="KW-1185">Reference proteome</keyword>
<keyword evidence="2" id="KW-1133">Transmembrane helix</keyword>
<proteinExistence type="predicted"/>
<feature type="transmembrane region" description="Helical" evidence="2">
    <location>
        <begin position="69"/>
        <end position="87"/>
    </location>
</feature>
<dbReference type="OrthoDB" id="340775at2157"/>
<evidence type="ECO:0000313" key="3">
    <source>
        <dbReference type="EMBL" id="ELY87437.1"/>
    </source>
</evidence>
<feature type="compositionally biased region" description="Low complexity" evidence="1">
    <location>
        <begin position="1"/>
        <end position="17"/>
    </location>
</feature>
<dbReference type="Proteomes" id="UP000011648">
    <property type="component" value="Unassembled WGS sequence"/>
</dbReference>
<protein>
    <submittedName>
        <fullName evidence="3">Uncharacterized protein</fullName>
    </submittedName>
</protein>
<dbReference type="InterPro" id="IPR058341">
    <property type="entry name" value="DUF8028"/>
</dbReference>
<accession>L9ZPE5</accession>
<gene>
    <name evidence="3" type="ORF">C484_17136</name>
</gene>
<dbReference type="STRING" id="1230458.C484_17136"/>
<feature type="region of interest" description="Disordered" evidence="1">
    <location>
        <begin position="1"/>
        <end position="29"/>
    </location>
</feature>
<dbReference type="Pfam" id="PF26071">
    <property type="entry name" value="DUF8028"/>
    <property type="match status" value="1"/>
</dbReference>
<name>L9ZPE5_9EURY</name>
<feature type="transmembrane region" description="Helical" evidence="2">
    <location>
        <begin position="40"/>
        <end position="57"/>
    </location>
</feature>
<evidence type="ECO:0000256" key="2">
    <source>
        <dbReference type="SAM" id="Phobius"/>
    </source>
</evidence>
<feature type="compositionally biased region" description="Polar residues" evidence="1">
    <location>
        <begin position="19"/>
        <end position="28"/>
    </location>
</feature>
<dbReference type="RefSeq" id="WP_006827063.1">
    <property type="nucleotide sequence ID" value="NZ_AOIL01000054.1"/>
</dbReference>
<organism evidence="3 4">
    <name type="scientific">Natrialba taiwanensis DSM 12281</name>
    <dbReference type="NCBI Taxonomy" id="1230458"/>
    <lineage>
        <taxon>Archaea</taxon>
        <taxon>Methanobacteriati</taxon>
        <taxon>Methanobacteriota</taxon>
        <taxon>Stenosarchaea group</taxon>
        <taxon>Halobacteria</taxon>
        <taxon>Halobacteriales</taxon>
        <taxon>Natrialbaceae</taxon>
        <taxon>Natrialba</taxon>
    </lineage>
</organism>
<keyword evidence="2" id="KW-0812">Transmembrane</keyword>
<evidence type="ECO:0000256" key="1">
    <source>
        <dbReference type="SAM" id="MobiDB-lite"/>
    </source>
</evidence>